<dbReference type="STRING" id="305900.GV64_16310"/>
<feature type="domain" description="Ribosome recycling factor" evidence="8">
    <location>
        <begin position="23"/>
        <end position="183"/>
    </location>
</feature>
<name>A0A081KD56_9GAMM</name>
<proteinExistence type="inferred from homology"/>
<dbReference type="InterPro" id="IPR036191">
    <property type="entry name" value="RRF_sf"/>
</dbReference>
<keyword evidence="7" id="KW-0175">Coiled coil</keyword>
<comment type="caution">
    <text evidence="9">The sequence shown here is derived from an EMBL/GenBank/DDBJ whole genome shotgun (WGS) entry which is preliminary data.</text>
</comment>
<feature type="coiled-coil region" evidence="7">
    <location>
        <begin position="114"/>
        <end position="152"/>
    </location>
</feature>
<organism evidence="9 10">
    <name type="scientific">Endozoicomonas elysicola</name>
    <dbReference type="NCBI Taxonomy" id="305900"/>
    <lineage>
        <taxon>Bacteria</taxon>
        <taxon>Pseudomonadati</taxon>
        <taxon>Pseudomonadota</taxon>
        <taxon>Gammaproteobacteria</taxon>
        <taxon>Oceanospirillales</taxon>
        <taxon>Endozoicomonadaceae</taxon>
        <taxon>Endozoicomonas</taxon>
    </lineage>
</organism>
<dbReference type="PANTHER" id="PTHR20982:SF3">
    <property type="entry name" value="MITOCHONDRIAL RIBOSOME RECYCLING FACTOR PSEUDO 1"/>
    <property type="match status" value="1"/>
</dbReference>
<evidence type="ECO:0000256" key="4">
    <source>
        <dbReference type="ARBA" id="ARBA00022917"/>
    </source>
</evidence>
<reference evidence="9 10" key="1">
    <citation type="submission" date="2014-06" db="EMBL/GenBank/DDBJ databases">
        <title>Whole Genome Sequences of Three Symbiotic Endozoicomonas Bacteria.</title>
        <authorList>
            <person name="Neave M.J."/>
            <person name="Apprill A."/>
            <person name="Voolstra C.R."/>
        </authorList>
    </citation>
    <scope>NUCLEOTIDE SEQUENCE [LARGE SCALE GENOMIC DNA]</scope>
    <source>
        <strain evidence="9 10">DSM 22380</strain>
    </source>
</reference>
<evidence type="ECO:0000256" key="2">
    <source>
        <dbReference type="ARBA" id="ARBA00005912"/>
    </source>
</evidence>
<evidence type="ECO:0000256" key="1">
    <source>
        <dbReference type="ARBA" id="ARBA00004496"/>
    </source>
</evidence>
<dbReference type="AlphaFoldDB" id="A0A081KD56"/>
<comment type="function">
    <text evidence="5 6">Responsible for the release of ribosomes from messenger RNA at the termination of protein biosynthesis. May increase the efficiency of translation by recycling ribosomes from one round of translation to another.</text>
</comment>
<comment type="subcellular location">
    <subcellularLocation>
        <location evidence="1 6">Cytoplasm</location>
    </subcellularLocation>
</comment>
<dbReference type="EMBL" id="JOJP01000001">
    <property type="protein sequence ID" value="KEI72082.1"/>
    <property type="molecule type" value="Genomic_DNA"/>
</dbReference>
<dbReference type="Gene3D" id="1.10.132.20">
    <property type="entry name" value="Ribosome-recycling factor"/>
    <property type="match status" value="1"/>
</dbReference>
<comment type="similarity">
    <text evidence="2 6">Belongs to the RRF family.</text>
</comment>
<keyword evidence="10" id="KW-1185">Reference proteome</keyword>
<dbReference type="FunFam" id="3.30.1360.40:FF:000001">
    <property type="entry name" value="Ribosome-recycling factor"/>
    <property type="match status" value="1"/>
</dbReference>
<dbReference type="eggNOG" id="COG0233">
    <property type="taxonomic scope" value="Bacteria"/>
</dbReference>
<protein>
    <recommendedName>
        <fullName evidence="6">Ribosome-recycling factor</fullName>
        <shortName evidence="6">RRF</shortName>
    </recommendedName>
    <alternativeName>
        <fullName evidence="6">Ribosome-releasing factor</fullName>
    </alternativeName>
</protein>
<dbReference type="PANTHER" id="PTHR20982">
    <property type="entry name" value="RIBOSOME RECYCLING FACTOR"/>
    <property type="match status" value="1"/>
</dbReference>
<evidence type="ECO:0000256" key="7">
    <source>
        <dbReference type="SAM" id="Coils"/>
    </source>
</evidence>
<dbReference type="GO" id="GO:0005829">
    <property type="term" value="C:cytosol"/>
    <property type="evidence" value="ECO:0007669"/>
    <property type="project" value="GOC"/>
</dbReference>
<dbReference type="Proteomes" id="UP000027997">
    <property type="component" value="Unassembled WGS sequence"/>
</dbReference>
<dbReference type="CDD" id="cd00520">
    <property type="entry name" value="RRF"/>
    <property type="match status" value="1"/>
</dbReference>
<dbReference type="NCBIfam" id="TIGR00496">
    <property type="entry name" value="frr"/>
    <property type="match status" value="1"/>
</dbReference>
<sequence length="185" mass="20889">MINEIKDDAKERMGKTIESLTVAFNKIRTGRAHPSLLDGIKVSYYGSETPLSQMANISVEDGRTLAVRVWERQVVPDVEKAIMKSDLGLNPSTAGEVIRIPLPPLTEETRKGYTRQARQDAENARIAIRNIRRDALADIKELEKEKMISEDDERRGQDDVQKLTDHFIAEVDKSLSVKENDLMAI</sequence>
<dbReference type="InterPro" id="IPR002661">
    <property type="entry name" value="Ribosome_recyc_fac"/>
</dbReference>
<evidence type="ECO:0000256" key="6">
    <source>
        <dbReference type="HAMAP-Rule" id="MF_00040"/>
    </source>
</evidence>
<dbReference type="InterPro" id="IPR023584">
    <property type="entry name" value="Ribosome_recyc_fac_dom"/>
</dbReference>
<dbReference type="Gene3D" id="3.30.1360.40">
    <property type="match status" value="1"/>
</dbReference>
<evidence type="ECO:0000256" key="3">
    <source>
        <dbReference type="ARBA" id="ARBA00022490"/>
    </source>
</evidence>
<keyword evidence="3 6" id="KW-0963">Cytoplasm</keyword>
<dbReference type="FunFam" id="1.10.132.20:FF:000001">
    <property type="entry name" value="Ribosome-recycling factor"/>
    <property type="match status" value="1"/>
</dbReference>
<dbReference type="Pfam" id="PF01765">
    <property type="entry name" value="RRF"/>
    <property type="match status" value="1"/>
</dbReference>
<dbReference type="HAMAP" id="MF_00040">
    <property type="entry name" value="RRF"/>
    <property type="match status" value="1"/>
</dbReference>
<dbReference type="SUPFAM" id="SSF55194">
    <property type="entry name" value="Ribosome recycling factor, RRF"/>
    <property type="match status" value="1"/>
</dbReference>
<dbReference type="RefSeq" id="WP_026258533.1">
    <property type="nucleotide sequence ID" value="NZ_JOJP01000001.1"/>
</dbReference>
<evidence type="ECO:0000259" key="8">
    <source>
        <dbReference type="Pfam" id="PF01765"/>
    </source>
</evidence>
<dbReference type="GO" id="GO:0002184">
    <property type="term" value="P:cytoplasmic translational termination"/>
    <property type="evidence" value="ECO:0007669"/>
    <property type="project" value="TreeGrafter"/>
</dbReference>
<dbReference type="GO" id="GO:0043023">
    <property type="term" value="F:ribosomal large subunit binding"/>
    <property type="evidence" value="ECO:0007669"/>
    <property type="project" value="TreeGrafter"/>
</dbReference>
<keyword evidence="4 6" id="KW-0648">Protein biosynthesis</keyword>
<gene>
    <name evidence="6" type="primary">frr</name>
    <name evidence="9" type="ORF">GV64_16310</name>
</gene>
<evidence type="ECO:0000313" key="9">
    <source>
        <dbReference type="EMBL" id="KEI72082.1"/>
    </source>
</evidence>
<accession>A0A081KD56</accession>
<evidence type="ECO:0000313" key="10">
    <source>
        <dbReference type="Proteomes" id="UP000027997"/>
    </source>
</evidence>
<evidence type="ECO:0000256" key="5">
    <source>
        <dbReference type="ARBA" id="ARBA00025050"/>
    </source>
</evidence>